<dbReference type="SUPFAM" id="SSF54001">
    <property type="entry name" value="Cysteine proteinases"/>
    <property type="match status" value="1"/>
</dbReference>
<organism evidence="3 4">
    <name type="scientific">Phytophthora fragariaefolia</name>
    <dbReference type="NCBI Taxonomy" id="1490495"/>
    <lineage>
        <taxon>Eukaryota</taxon>
        <taxon>Sar</taxon>
        <taxon>Stramenopiles</taxon>
        <taxon>Oomycota</taxon>
        <taxon>Peronosporomycetes</taxon>
        <taxon>Peronosporales</taxon>
        <taxon>Peronosporaceae</taxon>
        <taxon>Phytophthora</taxon>
    </lineage>
</organism>
<dbReference type="Gene3D" id="3.40.395.10">
    <property type="entry name" value="Adenoviral Proteinase, Chain A"/>
    <property type="match status" value="1"/>
</dbReference>
<feature type="region of interest" description="Disordered" evidence="2">
    <location>
        <begin position="41"/>
        <end position="60"/>
    </location>
</feature>
<protein>
    <submittedName>
        <fullName evidence="3">Unnamed protein product</fullName>
    </submittedName>
</protein>
<dbReference type="InterPro" id="IPR038765">
    <property type="entry name" value="Papain-like_cys_pep_sf"/>
</dbReference>
<accession>A0A9W6U5A6</accession>
<reference evidence="3" key="1">
    <citation type="submission" date="2023-04" db="EMBL/GenBank/DDBJ databases">
        <title>Phytophthora fragariaefolia NBRC 109709.</title>
        <authorList>
            <person name="Ichikawa N."/>
            <person name="Sato H."/>
            <person name="Tonouchi N."/>
        </authorList>
    </citation>
    <scope>NUCLEOTIDE SEQUENCE</scope>
    <source>
        <strain evidence="3">NBRC 109709</strain>
    </source>
</reference>
<keyword evidence="1" id="KW-0833">Ubl conjugation pathway</keyword>
<dbReference type="GO" id="GO:0005634">
    <property type="term" value="C:nucleus"/>
    <property type="evidence" value="ECO:0007669"/>
    <property type="project" value="TreeGrafter"/>
</dbReference>
<gene>
    <name evidence="3" type="ORF">Pfra01_000464000</name>
</gene>
<comment type="caution">
    <text evidence="3">The sequence shown here is derived from an EMBL/GenBank/DDBJ whole genome shotgun (WGS) entry which is preliminary data.</text>
</comment>
<dbReference type="Gene3D" id="3.30.310.130">
    <property type="entry name" value="Ubiquitin-related"/>
    <property type="match status" value="1"/>
</dbReference>
<evidence type="ECO:0000256" key="2">
    <source>
        <dbReference type="SAM" id="MobiDB-lite"/>
    </source>
</evidence>
<keyword evidence="4" id="KW-1185">Reference proteome</keyword>
<dbReference type="GO" id="GO:0016926">
    <property type="term" value="P:protein desumoylation"/>
    <property type="evidence" value="ECO:0007669"/>
    <property type="project" value="TreeGrafter"/>
</dbReference>
<proteinExistence type="predicted"/>
<evidence type="ECO:0000313" key="4">
    <source>
        <dbReference type="Proteomes" id="UP001165121"/>
    </source>
</evidence>
<feature type="compositionally biased region" description="Basic and acidic residues" evidence="2">
    <location>
        <begin position="169"/>
        <end position="194"/>
    </location>
</feature>
<name>A0A9W6U5A6_9STRA</name>
<dbReference type="EMBL" id="BSXT01000364">
    <property type="protein sequence ID" value="GMF25634.1"/>
    <property type="molecule type" value="Genomic_DNA"/>
</dbReference>
<dbReference type="GO" id="GO:0070139">
    <property type="term" value="F:SUMO-specific endopeptidase activity"/>
    <property type="evidence" value="ECO:0007669"/>
    <property type="project" value="TreeGrafter"/>
</dbReference>
<evidence type="ECO:0000256" key="1">
    <source>
        <dbReference type="ARBA" id="ARBA00022786"/>
    </source>
</evidence>
<sequence>MEVMRCQSMGDSNPRLARLFREKLSEVQNYLRWDATQRLRLSRRSESKAGASSSAGGRSLWSNAVGSVKNFFTPKPRTSVLEEHGNPSVVDDVGGAVRGRARESNGISRADSSEEKASIQIGDTGPEEPTRGAGLSGSAEPDVIQSAQQDGSAGEGTVADVLASSALEQEEKSGEKMDSKKRAAAAARREDERLKRRRIESRRNEVLLTYPYDGSDMVGRISVTLGDVDRLAPGEFLNDNIIDFYLRRRRQALSDVHSDDKHNVVDLVDGDGAEVERDDNVSSNSGMIEEEIEEEELKSCQDDRLANPPCLLFLDSLRCHRKKKFTKMLRNYLECEWKARFASSTDVSVPKQEIANDADAVEETVVTSFDSDGIGLLEPNVSCSLYG</sequence>
<evidence type="ECO:0000313" key="3">
    <source>
        <dbReference type="EMBL" id="GMF25634.1"/>
    </source>
</evidence>
<dbReference type="OrthoDB" id="442460at2759"/>
<dbReference type="GO" id="GO:0005737">
    <property type="term" value="C:cytoplasm"/>
    <property type="evidence" value="ECO:0007669"/>
    <property type="project" value="TreeGrafter"/>
</dbReference>
<feature type="compositionally biased region" description="Low complexity" evidence="2">
    <location>
        <begin position="48"/>
        <end position="59"/>
    </location>
</feature>
<dbReference type="PANTHER" id="PTHR46896:SF3">
    <property type="entry name" value="FI06413P-RELATED"/>
    <property type="match status" value="1"/>
</dbReference>
<feature type="region of interest" description="Disordered" evidence="2">
    <location>
        <begin position="78"/>
        <end position="196"/>
    </location>
</feature>
<dbReference type="Proteomes" id="UP001165121">
    <property type="component" value="Unassembled WGS sequence"/>
</dbReference>
<dbReference type="AlphaFoldDB" id="A0A9W6U5A6"/>
<dbReference type="PANTHER" id="PTHR46896">
    <property type="entry name" value="SENTRIN-SPECIFIC PROTEASE"/>
    <property type="match status" value="1"/>
</dbReference>
<dbReference type="InterPro" id="IPR051947">
    <property type="entry name" value="Sentrin-specific_protease"/>
</dbReference>